<dbReference type="SMART" id="SM00014">
    <property type="entry name" value="acidPPc"/>
    <property type="match status" value="1"/>
</dbReference>
<comment type="caution">
    <text evidence="3">The sequence shown here is derived from an EMBL/GenBank/DDBJ whole genome shotgun (WGS) entry which is preliminary data.</text>
</comment>
<evidence type="ECO:0000313" key="3">
    <source>
        <dbReference type="EMBL" id="KRN89379.1"/>
    </source>
</evidence>
<evidence type="ECO:0000256" key="1">
    <source>
        <dbReference type="SAM" id="Phobius"/>
    </source>
</evidence>
<protein>
    <submittedName>
        <fullName evidence="3">Phosphatidylglycerophosphatase B</fullName>
    </submittedName>
</protein>
<feature type="transmembrane region" description="Helical" evidence="1">
    <location>
        <begin position="58"/>
        <end position="80"/>
    </location>
</feature>
<dbReference type="AlphaFoldDB" id="A0A0R2KJ41"/>
<dbReference type="PATRIC" id="fig|1122146.4.peg.99"/>
<keyword evidence="1" id="KW-1133">Transmembrane helix</keyword>
<feature type="transmembrane region" description="Helical" evidence="1">
    <location>
        <begin position="87"/>
        <end position="108"/>
    </location>
</feature>
<organism evidence="3 4">
    <name type="scientific">Ligilactobacillus ceti DSM 22408</name>
    <dbReference type="NCBI Taxonomy" id="1122146"/>
    <lineage>
        <taxon>Bacteria</taxon>
        <taxon>Bacillati</taxon>
        <taxon>Bacillota</taxon>
        <taxon>Bacilli</taxon>
        <taxon>Lactobacillales</taxon>
        <taxon>Lactobacillaceae</taxon>
        <taxon>Ligilactobacillus</taxon>
    </lineage>
</organism>
<dbReference type="PANTHER" id="PTHR14969">
    <property type="entry name" value="SPHINGOSINE-1-PHOSPHATE PHOSPHOHYDROLASE"/>
    <property type="match status" value="1"/>
</dbReference>
<dbReference type="InterPro" id="IPR036938">
    <property type="entry name" value="PAP2/HPO_sf"/>
</dbReference>
<keyword evidence="1" id="KW-0812">Transmembrane</keyword>
<dbReference type="eggNOG" id="COG0671">
    <property type="taxonomic scope" value="Bacteria"/>
</dbReference>
<dbReference type="Pfam" id="PF01569">
    <property type="entry name" value="PAP2"/>
    <property type="match status" value="1"/>
</dbReference>
<feature type="transmembrane region" description="Helical" evidence="1">
    <location>
        <begin position="128"/>
        <end position="148"/>
    </location>
</feature>
<feature type="domain" description="Phosphatidic acid phosphatase type 2/haloperoxidase" evidence="2">
    <location>
        <begin position="87"/>
        <end position="198"/>
    </location>
</feature>
<accession>A0A0R2KJ41</accession>
<evidence type="ECO:0000313" key="4">
    <source>
        <dbReference type="Proteomes" id="UP000051500"/>
    </source>
</evidence>
<dbReference type="Proteomes" id="UP000051500">
    <property type="component" value="Unassembled WGS sequence"/>
</dbReference>
<feature type="transmembrane region" description="Helical" evidence="1">
    <location>
        <begin position="155"/>
        <end position="177"/>
    </location>
</feature>
<dbReference type="EMBL" id="JQBZ01000016">
    <property type="protein sequence ID" value="KRN89379.1"/>
    <property type="molecule type" value="Genomic_DNA"/>
</dbReference>
<sequence length="207" mass="23616">MSQNKKYTLTGSLFLILFLIWTFLVKFNTSFIQNFDLTFQKILKTITNPTMTSIVKGITFIGSPKMTIILCLILCVYIYFKFGRQNTLWALIVLVGGNLLNFIVKHMIQRARPIDKLIPQSGYSYPSGHTLGTALLVFLLVVFLTYNIKNQALKLFFSCLGAVWVVIMAATRIYLHVHYPSDTFASMLLAVVIISFSLNLKHKYLQD</sequence>
<feature type="transmembrane region" description="Helical" evidence="1">
    <location>
        <begin position="7"/>
        <end position="25"/>
    </location>
</feature>
<reference evidence="3 4" key="1">
    <citation type="journal article" date="2015" name="Genome Announc.">
        <title>Expanding the biotechnology potential of lactobacilli through comparative genomics of 213 strains and associated genera.</title>
        <authorList>
            <person name="Sun Z."/>
            <person name="Harris H.M."/>
            <person name="McCann A."/>
            <person name="Guo C."/>
            <person name="Argimon S."/>
            <person name="Zhang W."/>
            <person name="Yang X."/>
            <person name="Jeffery I.B."/>
            <person name="Cooney J.C."/>
            <person name="Kagawa T.F."/>
            <person name="Liu W."/>
            <person name="Song Y."/>
            <person name="Salvetti E."/>
            <person name="Wrobel A."/>
            <person name="Rasinkangas P."/>
            <person name="Parkhill J."/>
            <person name="Rea M.C."/>
            <person name="O'Sullivan O."/>
            <person name="Ritari J."/>
            <person name="Douillard F.P."/>
            <person name="Paul Ross R."/>
            <person name="Yang R."/>
            <person name="Briner A.E."/>
            <person name="Felis G.E."/>
            <person name="de Vos W.M."/>
            <person name="Barrangou R."/>
            <person name="Klaenhammer T.R."/>
            <person name="Caufield P.W."/>
            <person name="Cui Y."/>
            <person name="Zhang H."/>
            <person name="O'Toole P.W."/>
        </authorList>
    </citation>
    <scope>NUCLEOTIDE SEQUENCE [LARGE SCALE GENOMIC DNA]</scope>
    <source>
        <strain evidence="3 4">DSM 22408</strain>
    </source>
</reference>
<dbReference type="PANTHER" id="PTHR14969:SF13">
    <property type="entry name" value="AT30094P"/>
    <property type="match status" value="1"/>
</dbReference>
<proteinExistence type="predicted"/>
<name>A0A0R2KJ41_9LACO</name>
<keyword evidence="1" id="KW-0472">Membrane</keyword>
<feature type="transmembrane region" description="Helical" evidence="1">
    <location>
        <begin position="183"/>
        <end position="200"/>
    </location>
</feature>
<gene>
    <name evidence="3" type="ORF">IV53_GL000097</name>
</gene>
<dbReference type="InterPro" id="IPR000326">
    <property type="entry name" value="PAP2/HPO"/>
</dbReference>
<dbReference type="SUPFAM" id="SSF48317">
    <property type="entry name" value="Acid phosphatase/Vanadium-dependent haloperoxidase"/>
    <property type="match status" value="1"/>
</dbReference>
<dbReference type="Gene3D" id="1.20.144.10">
    <property type="entry name" value="Phosphatidic acid phosphatase type 2/haloperoxidase"/>
    <property type="match status" value="2"/>
</dbReference>
<evidence type="ECO:0000259" key="2">
    <source>
        <dbReference type="SMART" id="SM00014"/>
    </source>
</evidence>
<dbReference type="CDD" id="cd03392">
    <property type="entry name" value="PAP2_like_2"/>
    <property type="match status" value="1"/>
</dbReference>
<dbReference type="STRING" id="1122146.IV53_GL000097"/>
<keyword evidence="4" id="KW-1185">Reference proteome</keyword>